<gene>
    <name evidence="1" type="primary">ycfU_3</name>
    <name evidence="1" type="ORF">NCTC7928_00421</name>
</gene>
<name>A0A376L827_ECOLX</name>
<proteinExistence type="predicted"/>
<evidence type="ECO:0000313" key="1">
    <source>
        <dbReference type="EMBL" id="STF39768.1"/>
    </source>
</evidence>
<sequence>MLGIDPAQKDPLTPYLVNVKQTDLEPGKYNVILGEQLASTVGRQSR</sequence>
<organism evidence="1 2">
    <name type="scientific">Escherichia coli</name>
    <dbReference type="NCBI Taxonomy" id="562"/>
    <lineage>
        <taxon>Bacteria</taxon>
        <taxon>Pseudomonadati</taxon>
        <taxon>Pseudomonadota</taxon>
        <taxon>Gammaproteobacteria</taxon>
        <taxon>Enterobacterales</taxon>
        <taxon>Enterobacteriaceae</taxon>
        <taxon>Escherichia</taxon>
    </lineage>
</organism>
<keyword evidence="1" id="KW-0449">Lipoprotein</keyword>
<protein>
    <submittedName>
        <fullName evidence="1">Outer membrane-specific lipoprotein transporter subunit LolC</fullName>
    </submittedName>
</protein>
<dbReference type="Proteomes" id="UP000254877">
    <property type="component" value="Unassembled WGS sequence"/>
</dbReference>
<evidence type="ECO:0000313" key="2">
    <source>
        <dbReference type="Proteomes" id="UP000254877"/>
    </source>
</evidence>
<dbReference type="AlphaFoldDB" id="A0A376L827"/>
<dbReference type="EMBL" id="UGAB01000002">
    <property type="protein sequence ID" value="STF39768.1"/>
    <property type="molecule type" value="Genomic_DNA"/>
</dbReference>
<accession>A0A376L827</accession>
<reference evidence="1 2" key="1">
    <citation type="submission" date="2018-06" db="EMBL/GenBank/DDBJ databases">
        <authorList>
            <consortium name="Pathogen Informatics"/>
            <person name="Doyle S."/>
        </authorList>
    </citation>
    <scope>NUCLEOTIDE SEQUENCE [LARGE SCALE GENOMIC DNA]</scope>
    <source>
        <strain evidence="1 2">NCTC7928</strain>
    </source>
</reference>